<dbReference type="KEGG" id="lua:D4A81_07565"/>
<gene>
    <name evidence="3" type="ORF">D4A81_07565</name>
</gene>
<dbReference type="GO" id="GO:0016747">
    <property type="term" value="F:acyltransferase activity, transferring groups other than amino-acyl groups"/>
    <property type="evidence" value="ECO:0007669"/>
    <property type="project" value="InterPro"/>
</dbReference>
<protein>
    <submittedName>
        <fullName evidence="3">GNAT family N-acetyltransferase</fullName>
    </submittedName>
</protein>
<dbReference type="CDD" id="cd04301">
    <property type="entry name" value="NAT_SF"/>
    <property type="match status" value="1"/>
</dbReference>
<organism evidence="3 4">
    <name type="scientific">Lachnoanaerobaculum umeaense</name>
    <dbReference type="NCBI Taxonomy" id="617123"/>
    <lineage>
        <taxon>Bacteria</taxon>
        <taxon>Bacillati</taxon>
        <taxon>Bacillota</taxon>
        <taxon>Clostridia</taxon>
        <taxon>Lachnospirales</taxon>
        <taxon>Lachnospiraceae</taxon>
        <taxon>Lachnoanaerobaculum</taxon>
    </lineage>
</organism>
<sequence>MKNREISVRFANKHDAKRLLDIYAYYVKETAISFETEVPSVEEFKSRMEDILKNYPYIVACYNDEILGYAYLHPFVGRKAYDLSAETTIYLNPNKKHMGIGKKLYTVLEDIARVQNITNLYSCIGYVDEDDEYLNNNSAKFHEHMGYRMVGKFINCGHKFGRWYHMVWMEKVIGEHKEIREFLRFVDIEYTFN</sequence>
<name>A0A385Q222_9FIRM</name>
<dbReference type="RefSeq" id="WP_111524660.1">
    <property type="nucleotide sequence ID" value="NZ_CP032364.1"/>
</dbReference>
<dbReference type="Proteomes" id="UP000265562">
    <property type="component" value="Chromosome"/>
</dbReference>
<dbReference type="Pfam" id="PF13420">
    <property type="entry name" value="Acetyltransf_4"/>
    <property type="match status" value="1"/>
</dbReference>
<dbReference type="Gene3D" id="3.40.630.30">
    <property type="match status" value="1"/>
</dbReference>
<keyword evidence="1 3" id="KW-0808">Transferase</keyword>
<dbReference type="SUPFAM" id="SSF55729">
    <property type="entry name" value="Acyl-CoA N-acyltransferases (Nat)"/>
    <property type="match status" value="1"/>
</dbReference>
<dbReference type="AlphaFoldDB" id="A0A385Q222"/>
<dbReference type="PANTHER" id="PTHR43072:SF23">
    <property type="entry name" value="UPF0039 PROTEIN C11D3.02C"/>
    <property type="match status" value="1"/>
</dbReference>
<evidence type="ECO:0000313" key="3">
    <source>
        <dbReference type="EMBL" id="AYA99799.1"/>
    </source>
</evidence>
<evidence type="ECO:0000256" key="2">
    <source>
        <dbReference type="ARBA" id="ARBA00023315"/>
    </source>
</evidence>
<dbReference type="PROSITE" id="PS51186">
    <property type="entry name" value="GNAT"/>
    <property type="match status" value="1"/>
</dbReference>
<dbReference type="InterPro" id="IPR016181">
    <property type="entry name" value="Acyl_CoA_acyltransferase"/>
</dbReference>
<evidence type="ECO:0000256" key="1">
    <source>
        <dbReference type="ARBA" id="ARBA00022679"/>
    </source>
</evidence>
<dbReference type="EMBL" id="CP032364">
    <property type="protein sequence ID" value="AYA99799.1"/>
    <property type="molecule type" value="Genomic_DNA"/>
</dbReference>
<keyword evidence="4" id="KW-1185">Reference proteome</keyword>
<proteinExistence type="predicted"/>
<dbReference type="OrthoDB" id="9798006at2"/>
<evidence type="ECO:0000313" key="4">
    <source>
        <dbReference type="Proteomes" id="UP000265562"/>
    </source>
</evidence>
<dbReference type="InterPro" id="IPR000182">
    <property type="entry name" value="GNAT_dom"/>
</dbReference>
<keyword evidence="2" id="KW-0012">Acyltransferase</keyword>
<accession>A0A385Q222</accession>
<dbReference type="PANTHER" id="PTHR43072">
    <property type="entry name" value="N-ACETYLTRANSFERASE"/>
    <property type="match status" value="1"/>
</dbReference>
<reference evidence="3 4" key="1">
    <citation type="submission" date="2018-09" db="EMBL/GenBank/DDBJ databases">
        <title>Genome sequencing of Lachnoanaerobaculum umeaense DSM 23576.</title>
        <authorList>
            <person name="Kook J.-K."/>
            <person name="Park S.-N."/>
            <person name="Lim Y.K."/>
        </authorList>
    </citation>
    <scope>NUCLEOTIDE SEQUENCE [LARGE SCALE GENOMIC DNA]</scope>
    <source>
        <strain evidence="4">DSM 23576 \ CCUG 58757</strain>
    </source>
</reference>